<dbReference type="Gene3D" id="1.10.1520.10">
    <property type="entry name" value="Ribonuclease III domain"/>
    <property type="match status" value="1"/>
</dbReference>
<dbReference type="OrthoDB" id="67027at2759"/>
<dbReference type="Pfam" id="PF00636">
    <property type="entry name" value="Ribonuclease_3"/>
    <property type="match status" value="1"/>
</dbReference>
<evidence type="ECO:0000259" key="1">
    <source>
        <dbReference type="PROSITE" id="PS50142"/>
    </source>
</evidence>
<dbReference type="Proteomes" id="UP000799772">
    <property type="component" value="Unassembled WGS sequence"/>
</dbReference>
<dbReference type="InterPro" id="IPR000999">
    <property type="entry name" value="RNase_III_dom"/>
</dbReference>
<evidence type="ECO:0000313" key="3">
    <source>
        <dbReference type="Proteomes" id="UP000799772"/>
    </source>
</evidence>
<dbReference type="PROSITE" id="PS50142">
    <property type="entry name" value="RNASE_3_2"/>
    <property type="match status" value="1"/>
</dbReference>
<dbReference type="InterPro" id="IPR036389">
    <property type="entry name" value="RNase_III_sf"/>
</dbReference>
<reference evidence="2" key="1">
    <citation type="journal article" date="2020" name="Stud. Mycol.">
        <title>101 Dothideomycetes genomes: a test case for predicting lifestyles and emergence of pathogens.</title>
        <authorList>
            <person name="Haridas S."/>
            <person name="Albert R."/>
            <person name="Binder M."/>
            <person name="Bloem J."/>
            <person name="Labutti K."/>
            <person name="Salamov A."/>
            <person name="Andreopoulos B."/>
            <person name="Baker S."/>
            <person name="Barry K."/>
            <person name="Bills G."/>
            <person name="Bluhm B."/>
            <person name="Cannon C."/>
            <person name="Castanera R."/>
            <person name="Culley D."/>
            <person name="Daum C."/>
            <person name="Ezra D."/>
            <person name="Gonzalez J."/>
            <person name="Henrissat B."/>
            <person name="Kuo A."/>
            <person name="Liang C."/>
            <person name="Lipzen A."/>
            <person name="Lutzoni F."/>
            <person name="Magnuson J."/>
            <person name="Mondo S."/>
            <person name="Nolan M."/>
            <person name="Ohm R."/>
            <person name="Pangilinan J."/>
            <person name="Park H.-J."/>
            <person name="Ramirez L."/>
            <person name="Alfaro M."/>
            <person name="Sun H."/>
            <person name="Tritt A."/>
            <person name="Yoshinaga Y."/>
            <person name="Zwiers L.-H."/>
            <person name="Turgeon B."/>
            <person name="Goodwin S."/>
            <person name="Spatafora J."/>
            <person name="Crous P."/>
            <person name="Grigoriev I."/>
        </authorList>
    </citation>
    <scope>NUCLEOTIDE SEQUENCE</scope>
    <source>
        <strain evidence="2">CBS 133067</strain>
    </source>
</reference>
<dbReference type="CDD" id="cd00593">
    <property type="entry name" value="RIBOc"/>
    <property type="match status" value="1"/>
</dbReference>
<protein>
    <recommendedName>
        <fullName evidence="1">RNase III domain-containing protein</fullName>
    </recommendedName>
</protein>
<dbReference type="GO" id="GO:0004525">
    <property type="term" value="F:ribonuclease III activity"/>
    <property type="evidence" value="ECO:0007669"/>
    <property type="project" value="InterPro"/>
</dbReference>
<proteinExistence type="predicted"/>
<keyword evidence="3" id="KW-1185">Reference proteome</keyword>
<dbReference type="AlphaFoldDB" id="A0A9P4I0N4"/>
<evidence type="ECO:0000313" key="2">
    <source>
        <dbReference type="EMBL" id="KAF2092796.1"/>
    </source>
</evidence>
<sequence length="166" mass="17838">MAAGTIVTKIAACEIAIAYQFSDKLLCATALHTFQGGIVVRDAFQAIHRNDRLAVYGDAVAASYLCRKWLDIGLQKSQWDTIRLDVLSNSNLAAVGFVHRLDRCINLNPGTTTVSSRTMATTLEAIMGAVHKDGGDSALGQVMAHLGLTHELLEVVMFNSPPSVLP</sequence>
<gene>
    <name evidence="2" type="ORF">NA57DRAFT_49569</name>
</gene>
<name>A0A9P4I0N4_9PEZI</name>
<organism evidence="2 3">
    <name type="scientific">Rhizodiscina lignyota</name>
    <dbReference type="NCBI Taxonomy" id="1504668"/>
    <lineage>
        <taxon>Eukaryota</taxon>
        <taxon>Fungi</taxon>
        <taxon>Dikarya</taxon>
        <taxon>Ascomycota</taxon>
        <taxon>Pezizomycotina</taxon>
        <taxon>Dothideomycetes</taxon>
        <taxon>Pleosporomycetidae</taxon>
        <taxon>Aulographales</taxon>
        <taxon>Rhizodiscinaceae</taxon>
        <taxon>Rhizodiscina</taxon>
    </lineage>
</organism>
<accession>A0A9P4I0N4</accession>
<dbReference type="GO" id="GO:0006396">
    <property type="term" value="P:RNA processing"/>
    <property type="evidence" value="ECO:0007669"/>
    <property type="project" value="InterPro"/>
</dbReference>
<dbReference type="EMBL" id="ML978142">
    <property type="protein sequence ID" value="KAF2092796.1"/>
    <property type="molecule type" value="Genomic_DNA"/>
</dbReference>
<dbReference type="SUPFAM" id="SSF69065">
    <property type="entry name" value="RNase III domain-like"/>
    <property type="match status" value="1"/>
</dbReference>
<feature type="domain" description="RNase III" evidence="1">
    <location>
        <begin position="82"/>
        <end position="135"/>
    </location>
</feature>
<comment type="caution">
    <text evidence="2">The sequence shown here is derived from an EMBL/GenBank/DDBJ whole genome shotgun (WGS) entry which is preliminary data.</text>
</comment>